<feature type="non-terminal residue" evidence="2">
    <location>
        <position position="53"/>
    </location>
</feature>
<reference evidence="3" key="2">
    <citation type="submission" date="2015-01" db="EMBL/GenBank/DDBJ databases">
        <title>Evolutionary Origins and Diversification of the Mycorrhizal Mutualists.</title>
        <authorList>
            <consortium name="DOE Joint Genome Institute"/>
            <consortium name="Mycorrhizal Genomics Consortium"/>
            <person name="Kohler A."/>
            <person name="Kuo A."/>
            <person name="Nagy L.G."/>
            <person name="Floudas D."/>
            <person name="Copeland A."/>
            <person name="Barry K.W."/>
            <person name="Cichocki N."/>
            <person name="Veneault-Fourrey C."/>
            <person name="LaButti K."/>
            <person name="Lindquist E.A."/>
            <person name="Lipzen A."/>
            <person name="Lundell T."/>
            <person name="Morin E."/>
            <person name="Murat C."/>
            <person name="Riley R."/>
            <person name="Ohm R."/>
            <person name="Sun H."/>
            <person name="Tunlid A."/>
            <person name="Henrissat B."/>
            <person name="Grigoriev I.V."/>
            <person name="Hibbett D.S."/>
            <person name="Martin F."/>
        </authorList>
    </citation>
    <scope>NUCLEOTIDE SEQUENCE [LARGE SCALE GENOMIC DNA]</scope>
    <source>
        <strain evidence="3">Ve08.2h10</strain>
    </source>
</reference>
<dbReference type="InParanoid" id="A0A0D0CYB9"/>
<dbReference type="EMBL" id="KN825974">
    <property type="protein sequence ID" value="KIK80618.1"/>
    <property type="molecule type" value="Genomic_DNA"/>
</dbReference>
<dbReference type="AlphaFoldDB" id="A0A0D0CYB9"/>
<accession>A0A0D0CYB9</accession>
<proteinExistence type="predicted"/>
<feature type="non-terminal residue" evidence="2">
    <location>
        <position position="1"/>
    </location>
</feature>
<dbReference type="OrthoDB" id="10456431at2759"/>
<dbReference type="HOGENOM" id="CLU_3074309_0_0_1"/>
<name>A0A0D0CYB9_9AGAM</name>
<sequence>REATFDASRMQDGWGNPGHDQVSAMEIEETRTAKNCEQRGSMTAANLEVFEKV</sequence>
<protein>
    <submittedName>
        <fullName evidence="2">Uncharacterized protein</fullName>
    </submittedName>
</protein>
<dbReference type="Proteomes" id="UP000054538">
    <property type="component" value="Unassembled WGS sequence"/>
</dbReference>
<evidence type="ECO:0000313" key="2">
    <source>
        <dbReference type="EMBL" id="KIK80618.1"/>
    </source>
</evidence>
<reference evidence="2 3" key="1">
    <citation type="submission" date="2014-04" db="EMBL/GenBank/DDBJ databases">
        <authorList>
            <consortium name="DOE Joint Genome Institute"/>
            <person name="Kuo A."/>
            <person name="Kohler A."/>
            <person name="Jargeat P."/>
            <person name="Nagy L.G."/>
            <person name="Floudas D."/>
            <person name="Copeland A."/>
            <person name="Barry K.W."/>
            <person name="Cichocki N."/>
            <person name="Veneault-Fourrey C."/>
            <person name="LaButti K."/>
            <person name="Lindquist E.A."/>
            <person name="Lipzen A."/>
            <person name="Lundell T."/>
            <person name="Morin E."/>
            <person name="Murat C."/>
            <person name="Sun H."/>
            <person name="Tunlid A."/>
            <person name="Henrissat B."/>
            <person name="Grigoriev I.V."/>
            <person name="Hibbett D.S."/>
            <person name="Martin F."/>
            <person name="Nordberg H.P."/>
            <person name="Cantor M.N."/>
            <person name="Hua S.X."/>
        </authorList>
    </citation>
    <scope>NUCLEOTIDE SEQUENCE [LARGE SCALE GENOMIC DNA]</scope>
    <source>
        <strain evidence="2 3">Ve08.2h10</strain>
    </source>
</reference>
<gene>
    <name evidence="2" type="ORF">PAXRUDRAFT_833426</name>
</gene>
<organism evidence="2 3">
    <name type="scientific">Paxillus rubicundulus Ve08.2h10</name>
    <dbReference type="NCBI Taxonomy" id="930991"/>
    <lineage>
        <taxon>Eukaryota</taxon>
        <taxon>Fungi</taxon>
        <taxon>Dikarya</taxon>
        <taxon>Basidiomycota</taxon>
        <taxon>Agaricomycotina</taxon>
        <taxon>Agaricomycetes</taxon>
        <taxon>Agaricomycetidae</taxon>
        <taxon>Boletales</taxon>
        <taxon>Paxilineae</taxon>
        <taxon>Paxillaceae</taxon>
        <taxon>Paxillus</taxon>
    </lineage>
</organism>
<evidence type="ECO:0000313" key="3">
    <source>
        <dbReference type="Proteomes" id="UP000054538"/>
    </source>
</evidence>
<evidence type="ECO:0000256" key="1">
    <source>
        <dbReference type="SAM" id="MobiDB-lite"/>
    </source>
</evidence>
<feature type="region of interest" description="Disordered" evidence="1">
    <location>
        <begin position="1"/>
        <end position="20"/>
    </location>
</feature>
<keyword evidence="3" id="KW-1185">Reference proteome</keyword>